<reference evidence="2 3" key="1">
    <citation type="submission" date="2006-10" db="EMBL/GenBank/DDBJ databases">
        <title>Complete sequence of Syntrophobacter fumaroxidans MPOB.</title>
        <authorList>
            <consortium name="US DOE Joint Genome Institute"/>
            <person name="Copeland A."/>
            <person name="Lucas S."/>
            <person name="Lapidus A."/>
            <person name="Barry K."/>
            <person name="Detter J.C."/>
            <person name="Glavina del Rio T."/>
            <person name="Hammon N."/>
            <person name="Israni S."/>
            <person name="Pitluck S."/>
            <person name="Goltsman E.G."/>
            <person name="Martinez M."/>
            <person name="Schmutz J."/>
            <person name="Larimer F."/>
            <person name="Land M."/>
            <person name="Hauser L."/>
            <person name="Kyrpides N."/>
            <person name="Kim E."/>
            <person name="Boone D.R."/>
            <person name="Brockman F."/>
            <person name="Culley D."/>
            <person name="Ferry J."/>
            <person name="Gunsalus R."/>
            <person name="McInerney M.J."/>
            <person name="Morrison M."/>
            <person name="Plugge C."/>
            <person name="Rohlin L."/>
            <person name="Scholten J."/>
            <person name="Sieber J."/>
            <person name="Stams A.J.M."/>
            <person name="Worm P."/>
            <person name="Henstra A.M."/>
            <person name="Richardson P."/>
        </authorList>
    </citation>
    <scope>NUCLEOTIDE SEQUENCE [LARGE SCALE GENOMIC DNA]</scope>
    <source>
        <strain evidence="3">DSM 10017 / MPOB</strain>
    </source>
</reference>
<proteinExistence type="predicted"/>
<feature type="signal peptide" evidence="1">
    <location>
        <begin position="1"/>
        <end position="25"/>
    </location>
</feature>
<dbReference type="eggNOG" id="COG4932">
    <property type="taxonomic scope" value="Bacteria"/>
</dbReference>
<dbReference type="AlphaFoldDB" id="A0LQH0"/>
<protein>
    <submittedName>
        <fullName evidence="2">Uncharacterized protein</fullName>
    </submittedName>
</protein>
<evidence type="ECO:0000313" key="2">
    <source>
        <dbReference type="EMBL" id="ABK19672.1"/>
    </source>
</evidence>
<dbReference type="STRING" id="335543.Sfum_4006"/>
<accession>A0LQH0</accession>
<keyword evidence="3" id="KW-1185">Reference proteome</keyword>
<evidence type="ECO:0000256" key="1">
    <source>
        <dbReference type="SAM" id="SignalP"/>
    </source>
</evidence>
<dbReference type="Proteomes" id="UP000001784">
    <property type="component" value="Chromosome"/>
</dbReference>
<evidence type="ECO:0000313" key="3">
    <source>
        <dbReference type="Proteomes" id="UP000001784"/>
    </source>
</evidence>
<keyword evidence="1" id="KW-0732">Signal</keyword>
<name>A0LQH0_SYNFM</name>
<sequence>MKKQITWVALFAACAFIIGAGTANAQLLELFIPDIPAVCEPVVWDLTAGQHNNAGTVEVTNDSTYLYVTYNLTWPDATFGTLHVWAGNDLSSIPTNNQGIPVPGQFPYQHNAAGLTSYTFEIPLASLNAVDVDGKPVCDLSLYVFTHAEVYMDSDGDGCKEWETAWGGDQPVNVEEPGRWYFFGQYAICCGDFPPPPVCWSETAFAKGTHVFASTAKANPEGLPSLDLTRQRWGWAINLTQQVTEEEYPIYAGAGLNDTTKGVEVGTLYVTWDGSSATVRYALLPDYKLQEVHLYASDLKPTKIAPGRYGITRYYDAGASGDTFSGLTLTDTNGDGVWIIGHAVVSKGTCPEGALNSSEINMIPVRQTAPAPQLLQKPATAPATPVLNELRAVPVR</sequence>
<gene>
    <name evidence="2" type="ordered locus">Sfum_4006</name>
</gene>
<organism evidence="2 3">
    <name type="scientific">Syntrophobacter fumaroxidans (strain DSM 10017 / MPOB)</name>
    <dbReference type="NCBI Taxonomy" id="335543"/>
    <lineage>
        <taxon>Bacteria</taxon>
        <taxon>Pseudomonadati</taxon>
        <taxon>Thermodesulfobacteriota</taxon>
        <taxon>Syntrophobacteria</taxon>
        <taxon>Syntrophobacterales</taxon>
        <taxon>Syntrophobacteraceae</taxon>
        <taxon>Syntrophobacter</taxon>
    </lineage>
</organism>
<dbReference type="RefSeq" id="WP_011700785.1">
    <property type="nucleotide sequence ID" value="NC_008554.1"/>
</dbReference>
<dbReference type="InParanoid" id="A0LQH0"/>
<dbReference type="KEGG" id="sfu:Sfum_4006"/>
<dbReference type="OrthoDB" id="6236781at2"/>
<dbReference type="EMBL" id="CP000478">
    <property type="protein sequence ID" value="ABK19672.1"/>
    <property type="molecule type" value="Genomic_DNA"/>
</dbReference>
<feature type="chain" id="PRO_5002626718" evidence="1">
    <location>
        <begin position="26"/>
        <end position="396"/>
    </location>
</feature>
<dbReference type="HOGENOM" id="CLU_696235_0_0_7"/>